<dbReference type="AlphaFoldDB" id="A0A381SK50"/>
<accession>A0A381SK50</accession>
<dbReference type="EMBL" id="UINC01003031">
    <property type="protein sequence ID" value="SVA02707.1"/>
    <property type="molecule type" value="Genomic_DNA"/>
</dbReference>
<gene>
    <name evidence="1" type="ORF">METZ01_LOCUS55561</name>
</gene>
<proteinExistence type="predicted"/>
<reference evidence="1" key="1">
    <citation type="submission" date="2018-05" db="EMBL/GenBank/DDBJ databases">
        <authorList>
            <person name="Lanie J.A."/>
            <person name="Ng W.-L."/>
            <person name="Kazmierczak K.M."/>
            <person name="Andrzejewski T.M."/>
            <person name="Davidsen T.M."/>
            <person name="Wayne K.J."/>
            <person name="Tettelin H."/>
            <person name="Glass J.I."/>
            <person name="Rusch D."/>
            <person name="Podicherti R."/>
            <person name="Tsui H.-C.T."/>
            <person name="Winkler M.E."/>
        </authorList>
    </citation>
    <scope>NUCLEOTIDE SEQUENCE</scope>
</reference>
<evidence type="ECO:0000313" key="1">
    <source>
        <dbReference type="EMBL" id="SVA02707.1"/>
    </source>
</evidence>
<name>A0A381SK50_9ZZZZ</name>
<organism evidence="1">
    <name type="scientific">marine metagenome</name>
    <dbReference type="NCBI Taxonomy" id="408172"/>
    <lineage>
        <taxon>unclassified sequences</taxon>
        <taxon>metagenomes</taxon>
        <taxon>ecological metagenomes</taxon>
    </lineage>
</organism>
<protein>
    <submittedName>
        <fullName evidence="1">Uncharacterized protein</fullName>
    </submittedName>
</protein>
<sequence length="79" mass="9282">MPKFKEIFDPMQTVCDDFHEWVRIETEKVNDPVMVQMTILGQTLKIMKSVMPSADYDGIMETVYKSKDRIEPFKKVSVH</sequence>